<keyword evidence="8" id="KW-1185">Reference proteome</keyword>
<comment type="caution">
    <text evidence="7">The sequence shown here is derived from an EMBL/GenBank/DDBJ whole genome shotgun (WGS) entry which is preliminary data.</text>
</comment>
<evidence type="ECO:0000256" key="4">
    <source>
        <dbReference type="ARBA" id="ARBA00022989"/>
    </source>
</evidence>
<keyword evidence="3 6" id="KW-0812">Transmembrane</keyword>
<reference evidence="7" key="2">
    <citation type="submission" date="2020-09" db="EMBL/GenBank/DDBJ databases">
        <authorList>
            <person name="Sun Q."/>
            <person name="Ohkuma M."/>
        </authorList>
    </citation>
    <scope>NUCLEOTIDE SEQUENCE</scope>
    <source>
        <strain evidence="7">JCM 14719</strain>
    </source>
</reference>
<dbReference type="RefSeq" id="WP_188816621.1">
    <property type="nucleotide sequence ID" value="NZ_BMOF01000003.1"/>
</dbReference>
<organism evidence="7 8">
    <name type="scientific">Calditerricola satsumensis</name>
    <dbReference type="NCBI Taxonomy" id="373054"/>
    <lineage>
        <taxon>Bacteria</taxon>
        <taxon>Bacillati</taxon>
        <taxon>Bacillota</taxon>
        <taxon>Bacilli</taxon>
        <taxon>Bacillales</taxon>
        <taxon>Bacillaceae</taxon>
        <taxon>Calditerricola</taxon>
    </lineage>
</organism>
<comment type="subcellular location">
    <subcellularLocation>
        <location evidence="1">Endomembrane system</location>
    </subcellularLocation>
</comment>
<comment type="similarity">
    <text evidence="2">Belongs to the UPF0754 family.</text>
</comment>
<sequence>MSAVLEIGFGALMGAFIGGATNYLAIRMLFRPYAPWRIGRWTLPFTPGLIPKRRGELARQLGDLVARHLVTAQGLRRAMASPAWRNAVEAHVRARLRQARVDERSLRDIVAALPVEIRRKALRLCLRLAREGEAAAVAALRRWVAEKGAQSLGALMPPDAREWAERLAERAAPHVAYELVSFLASEQGRRELARAFREAMAQRGVVGALAGVLLSEERVAHGLSRALAEGLRRPAAVDALARLLRALVAELWRRPAATFLAVLPERSRGGLMRRLLRVLASSRLGEVTLAEMGRLLPARVVDVWLPAAAVAVLDGLVARMEKLLASLPLAEAVRHEVDAFSLPELEARIVEVAGHELRWITLLGAVIGGLVGAVQTAIVLGLG</sequence>
<dbReference type="EMBL" id="BMOF01000003">
    <property type="protein sequence ID" value="GGJ92875.1"/>
    <property type="molecule type" value="Genomic_DNA"/>
</dbReference>
<evidence type="ECO:0000313" key="8">
    <source>
        <dbReference type="Proteomes" id="UP000637720"/>
    </source>
</evidence>
<reference evidence="7" key="1">
    <citation type="journal article" date="2014" name="Int. J. Syst. Evol. Microbiol.">
        <title>Complete genome sequence of Corynebacterium casei LMG S-19264T (=DSM 44701T), isolated from a smear-ripened cheese.</title>
        <authorList>
            <consortium name="US DOE Joint Genome Institute (JGI-PGF)"/>
            <person name="Walter F."/>
            <person name="Albersmeier A."/>
            <person name="Kalinowski J."/>
            <person name="Ruckert C."/>
        </authorList>
    </citation>
    <scope>NUCLEOTIDE SEQUENCE</scope>
    <source>
        <strain evidence="7">JCM 14719</strain>
    </source>
</reference>
<feature type="transmembrane region" description="Helical" evidence="6">
    <location>
        <begin position="12"/>
        <end position="30"/>
    </location>
</feature>
<accession>A0A8J3B763</accession>
<dbReference type="GO" id="GO:0012505">
    <property type="term" value="C:endomembrane system"/>
    <property type="evidence" value="ECO:0007669"/>
    <property type="project" value="UniProtKB-SubCell"/>
</dbReference>
<dbReference type="PANTHER" id="PTHR35791">
    <property type="entry name" value="UPF0754 MEMBRANE PROTEIN YHEB"/>
    <property type="match status" value="1"/>
</dbReference>
<evidence type="ECO:0000256" key="1">
    <source>
        <dbReference type="ARBA" id="ARBA00004308"/>
    </source>
</evidence>
<keyword evidence="5 6" id="KW-0472">Membrane</keyword>
<protein>
    <submittedName>
        <fullName evidence="7">UPF0754 membrane protein</fullName>
    </submittedName>
</protein>
<dbReference type="AlphaFoldDB" id="A0A8J3B763"/>
<evidence type="ECO:0000313" key="7">
    <source>
        <dbReference type="EMBL" id="GGJ92875.1"/>
    </source>
</evidence>
<proteinExistence type="inferred from homology"/>
<dbReference type="Pfam" id="PF04286">
    <property type="entry name" value="DUF445"/>
    <property type="match status" value="1"/>
</dbReference>
<dbReference type="InterPro" id="IPR007383">
    <property type="entry name" value="DUF445"/>
</dbReference>
<evidence type="ECO:0000256" key="6">
    <source>
        <dbReference type="SAM" id="Phobius"/>
    </source>
</evidence>
<gene>
    <name evidence="7" type="ORF">GCM10007043_03200</name>
</gene>
<keyword evidence="4 6" id="KW-1133">Transmembrane helix</keyword>
<dbReference type="Proteomes" id="UP000637720">
    <property type="component" value="Unassembled WGS sequence"/>
</dbReference>
<evidence type="ECO:0000256" key="3">
    <source>
        <dbReference type="ARBA" id="ARBA00022692"/>
    </source>
</evidence>
<dbReference type="PANTHER" id="PTHR35791:SF1">
    <property type="entry name" value="UPF0754 MEMBRANE PROTEIN YHEB"/>
    <property type="match status" value="1"/>
</dbReference>
<evidence type="ECO:0000256" key="2">
    <source>
        <dbReference type="ARBA" id="ARBA00008053"/>
    </source>
</evidence>
<evidence type="ECO:0000256" key="5">
    <source>
        <dbReference type="ARBA" id="ARBA00023136"/>
    </source>
</evidence>
<name>A0A8J3B763_9BACI</name>
<feature type="transmembrane region" description="Helical" evidence="6">
    <location>
        <begin position="359"/>
        <end position="382"/>
    </location>
</feature>